<dbReference type="Proteomes" id="UP000826212">
    <property type="component" value="Chromosome"/>
</dbReference>
<keyword evidence="2" id="KW-1185">Reference proteome</keyword>
<sequence>MKGYGIFFVVIGTLAFLGDMSTLIITGRPPNFVGVCIVILGAFLCSTANRHKREMEKEKKDRDAFNQ</sequence>
<accession>A0AC61NIY8</accession>
<evidence type="ECO:0000313" key="1">
    <source>
        <dbReference type="EMBL" id="QZE15503.1"/>
    </source>
</evidence>
<protein>
    <submittedName>
        <fullName evidence="1">Uncharacterized protein</fullName>
    </submittedName>
</protein>
<name>A0AC61NIY8_9BACT</name>
<gene>
    <name evidence="1" type="ORF">K4L44_06635</name>
</gene>
<proteinExistence type="predicted"/>
<evidence type="ECO:0000313" key="2">
    <source>
        <dbReference type="Proteomes" id="UP000826212"/>
    </source>
</evidence>
<dbReference type="EMBL" id="CP081303">
    <property type="protein sequence ID" value="QZE15503.1"/>
    <property type="molecule type" value="Genomic_DNA"/>
</dbReference>
<organism evidence="1 2">
    <name type="scientific">Halosquirtibacter laminarini</name>
    <dbReference type="NCBI Taxonomy" id="3374600"/>
    <lineage>
        <taxon>Bacteria</taxon>
        <taxon>Pseudomonadati</taxon>
        <taxon>Bacteroidota</taxon>
        <taxon>Bacteroidia</taxon>
        <taxon>Marinilabiliales</taxon>
        <taxon>Prolixibacteraceae</taxon>
        <taxon>Halosquirtibacter</taxon>
    </lineage>
</organism>
<reference evidence="1" key="1">
    <citation type="submission" date="2021-08" db="EMBL/GenBank/DDBJ databases">
        <title>Novel anaerobic bacterium isolated from sea squirt in East Sea, Republic of Korea.</title>
        <authorList>
            <person name="Nguyen T.H."/>
            <person name="Li Z."/>
            <person name="Lee Y.-J."/>
            <person name="Ko J."/>
            <person name="Kim S.-G."/>
        </authorList>
    </citation>
    <scope>NUCLEOTIDE SEQUENCE</scope>
    <source>
        <strain evidence="1">KCTC 25031</strain>
    </source>
</reference>